<sequence length="502" mass="53577">MTGRSAPGEVGGHAPPHQFTPFFGFVAVDVQGAVDGIQEGLGLVITERKAVTHARILVQVFDGILQAAGCPDHRDGTIAQADHLPQAAGLEPGGHQEDIAPGVDMLGQDRVKADFHGHFIAIFYLISGEKLLVVVLAAAQEDELQVLLHQWVQDCGQEVETFLAHQAGDQAQDGDVPDGQFHLPLQGRLVFPFLLQVIGVVIDCQAPVGGRVELLIVDAVQDAPQVGCPFTEQAVQALPVLRRLDFQGVFLADGVHQVGVQDPGLHIADLPVKLQAFRDKEFLAEGHGLEDVAGKGTLVLQVMDGIDGCRLPVKRVVLVLYLEEQGYGTGLPVVTMDDIRLKLQPGQHGQHGFAEEIEPCGVIAVTIHAITVEKLVVVDQVYRDPGFPGQFPLANDGCLQAAVHLYRQIGEVVNLLDLAVTGHGYPDLVALGRQGFGQATGHISQAAGFGQGCNLGRNQQDLQGFVHRASSYLGCREVGGGKFSALRNFTSSPVHGCSLRLA</sequence>
<dbReference type="GO" id="GO:0032259">
    <property type="term" value="P:methylation"/>
    <property type="evidence" value="ECO:0007669"/>
    <property type="project" value="UniProtKB-KW"/>
</dbReference>
<proteinExistence type="predicted"/>
<organism evidence="1">
    <name type="scientific">Moorella thermoacetica Y72</name>
    <dbReference type="NCBI Taxonomy" id="1325331"/>
    <lineage>
        <taxon>Bacteria</taxon>
        <taxon>Bacillati</taxon>
        <taxon>Bacillota</taxon>
        <taxon>Clostridia</taxon>
        <taxon>Neomoorellales</taxon>
        <taxon>Neomoorellaceae</taxon>
        <taxon>Neomoorella</taxon>
    </lineage>
</organism>
<dbReference type="GO" id="GO:0008168">
    <property type="term" value="F:methyltransferase activity"/>
    <property type="evidence" value="ECO:0007669"/>
    <property type="project" value="UniProtKB-KW"/>
</dbReference>
<name>A0A0S6U9I5_NEOTH</name>
<evidence type="ECO:0000313" key="1">
    <source>
        <dbReference type="EMBL" id="GAF25103.1"/>
    </source>
</evidence>
<accession>A0A0S6U9I5</accession>
<dbReference type="EMBL" id="DF238840">
    <property type="protein sequence ID" value="GAF25103.1"/>
    <property type="molecule type" value="Genomic_DNA"/>
</dbReference>
<gene>
    <name evidence="1" type="ORF">MTY_0432</name>
</gene>
<reference evidence="1" key="1">
    <citation type="journal article" date="2014" name="Gene">
        <title>Genome-guided analysis of transformation efficiency and carbon dioxide assimilation by Moorella thermoacetica Y72.</title>
        <authorList>
            <person name="Tsukahara K."/>
            <person name="Kita A."/>
            <person name="Nakashimada Y."/>
            <person name="Hoshino T."/>
            <person name="Murakami K."/>
        </authorList>
    </citation>
    <scope>NUCLEOTIDE SEQUENCE [LARGE SCALE GENOMIC DNA]</scope>
    <source>
        <strain evidence="1">Y72</strain>
    </source>
</reference>
<keyword evidence="1" id="KW-0808">Transferase</keyword>
<dbReference type="Proteomes" id="UP000063718">
    <property type="component" value="Unassembled WGS sequence"/>
</dbReference>
<keyword evidence="1" id="KW-0489">Methyltransferase</keyword>
<dbReference type="AlphaFoldDB" id="A0A0S6U9I5"/>
<protein>
    <submittedName>
        <fullName evidence="1">SAM-dependent methyltransferases</fullName>
    </submittedName>
</protein>